<comment type="caution">
    <text evidence="2">The sequence shown here is derived from an EMBL/GenBank/DDBJ whole genome shotgun (WGS) entry which is preliminary data.</text>
</comment>
<accession>A0A9P6IPZ9</accession>
<reference evidence="2" key="1">
    <citation type="journal article" date="2020" name="Fungal Divers.">
        <title>Resolving the Mortierellaceae phylogeny through synthesis of multi-gene phylogenetics and phylogenomics.</title>
        <authorList>
            <person name="Vandepol N."/>
            <person name="Liber J."/>
            <person name="Desiro A."/>
            <person name="Na H."/>
            <person name="Kennedy M."/>
            <person name="Barry K."/>
            <person name="Grigoriev I.V."/>
            <person name="Miller A.N."/>
            <person name="O'Donnell K."/>
            <person name="Stajich J.E."/>
            <person name="Bonito G."/>
        </authorList>
    </citation>
    <scope>NUCLEOTIDE SEQUENCE</scope>
    <source>
        <strain evidence="2">MES-2147</strain>
    </source>
</reference>
<evidence type="ECO:0000313" key="2">
    <source>
        <dbReference type="EMBL" id="KAF9943795.1"/>
    </source>
</evidence>
<organism evidence="2 3">
    <name type="scientific">Modicella reniformis</name>
    <dbReference type="NCBI Taxonomy" id="1440133"/>
    <lineage>
        <taxon>Eukaryota</taxon>
        <taxon>Fungi</taxon>
        <taxon>Fungi incertae sedis</taxon>
        <taxon>Mucoromycota</taxon>
        <taxon>Mortierellomycotina</taxon>
        <taxon>Mortierellomycetes</taxon>
        <taxon>Mortierellales</taxon>
        <taxon>Mortierellaceae</taxon>
        <taxon>Modicella</taxon>
    </lineage>
</organism>
<dbReference type="AlphaFoldDB" id="A0A9P6IPZ9"/>
<evidence type="ECO:0000256" key="1">
    <source>
        <dbReference type="SAM" id="MobiDB-lite"/>
    </source>
</evidence>
<dbReference type="EMBL" id="JAAAHW010008841">
    <property type="protein sequence ID" value="KAF9943795.1"/>
    <property type="molecule type" value="Genomic_DNA"/>
</dbReference>
<dbReference type="Proteomes" id="UP000749646">
    <property type="component" value="Unassembled WGS sequence"/>
</dbReference>
<sequence length="108" mass="11970">KIGCLPELLDIGKGVWTRGRNSIENGMDLWTGDLGVLPVGGSYAWVGGDEEEDNDDDDGDDKDQEKKKGGEAARQVIWGYKGDERYLDSKYLKDESDVLLAKKKESSM</sequence>
<keyword evidence="3" id="KW-1185">Reference proteome</keyword>
<evidence type="ECO:0000313" key="3">
    <source>
        <dbReference type="Proteomes" id="UP000749646"/>
    </source>
</evidence>
<proteinExistence type="predicted"/>
<gene>
    <name evidence="2" type="ORF">BGZ65_000270</name>
</gene>
<feature type="region of interest" description="Disordered" evidence="1">
    <location>
        <begin position="45"/>
        <end position="71"/>
    </location>
</feature>
<name>A0A9P6IPZ9_9FUNG</name>
<protein>
    <submittedName>
        <fullName evidence="2">Uncharacterized protein</fullName>
    </submittedName>
</protein>
<feature type="compositionally biased region" description="Acidic residues" evidence="1">
    <location>
        <begin position="48"/>
        <end position="62"/>
    </location>
</feature>
<feature type="non-terminal residue" evidence="2">
    <location>
        <position position="1"/>
    </location>
</feature>
<feature type="non-terminal residue" evidence="2">
    <location>
        <position position="108"/>
    </location>
</feature>